<dbReference type="RefSeq" id="WP_153729749.1">
    <property type="nucleotide sequence ID" value="NZ_WJNH01000013.1"/>
</dbReference>
<dbReference type="Proteomes" id="UP000480185">
    <property type="component" value="Unassembled WGS sequence"/>
</dbReference>
<comment type="cofactor">
    <cofactor evidence="1">
        <name>Mn(2+)</name>
        <dbReference type="ChEBI" id="CHEBI:29035"/>
    </cofactor>
</comment>
<sequence length="205" mass="23546">MDTKHILNKVQGHKPIILGSEEYTKSAVLLPIIQKSDGLHILFEVRSQHLRRQPGEICFPGGRIDQEDSTEQAAAIRETKEELGLKDQDITNVFPINYLVSPFGMMVYPFVGFIQEPDAVNSNPQEVGEVFTVPLSFFLQTKPDIHHVYINIEPDEKFPFDLIVGGENYNWRTGKIDEYFYLYEDRVIWGLTARILADFINMIQS</sequence>
<keyword evidence="6" id="KW-0464">Manganese</keyword>
<evidence type="ECO:0000256" key="6">
    <source>
        <dbReference type="ARBA" id="ARBA00023211"/>
    </source>
</evidence>
<dbReference type="EMBL" id="WJNH01000013">
    <property type="protein sequence ID" value="MRG87856.1"/>
    <property type="molecule type" value="Genomic_DNA"/>
</dbReference>
<evidence type="ECO:0000256" key="1">
    <source>
        <dbReference type="ARBA" id="ARBA00001936"/>
    </source>
</evidence>
<dbReference type="GO" id="GO:0046872">
    <property type="term" value="F:metal ion binding"/>
    <property type="evidence" value="ECO:0007669"/>
    <property type="project" value="UniProtKB-KW"/>
</dbReference>
<dbReference type="OrthoDB" id="9802805at2"/>
<keyword evidence="3" id="KW-0479">Metal-binding</keyword>
<dbReference type="PROSITE" id="PS51462">
    <property type="entry name" value="NUDIX"/>
    <property type="match status" value="1"/>
</dbReference>
<dbReference type="InterPro" id="IPR000086">
    <property type="entry name" value="NUDIX_hydrolase_dom"/>
</dbReference>
<dbReference type="Gene3D" id="3.90.79.10">
    <property type="entry name" value="Nucleoside Triphosphate Pyrophosphohydrolase"/>
    <property type="match status" value="1"/>
</dbReference>
<keyword evidence="4" id="KW-0378">Hydrolase</keyword>
<evidence type="ECO:0000256" key="3">
    <source>
        <dbReference type="ARBA" id="ARBA00022723"/>
    </source>
</evidence>
<evidence type="ECO:0000256" key="4">
    <source>
        <dbReference type="ARBA" id="ARBA00022801"/>
    </source>
</evidence>
<evidence type="ECO:0000313" key="9">
    <source>
        <dbReference type="Proteomes" id="UP000480185"/>
    </source>
</evidence>
<proteinExistence type="predicted"/>
<dbReference type="InterPro" id="IPR015797">
    <property type="entry name" value="NUDIX_hydrolase-like_dom_sf"/>
</dbReference>
<dbReference type="Pfam" id="PF00293">
    <property type="entry name" value="NUDIX"/>
    <property type="match status" value="1"/>
</dbReference>
<dbReference type="SUPFAM" id="SSF55811">
    <property type="entry name" value="Nudix"/>
    <property type="match status" value="1"/>
</dbReference>
<evidence type="ECO:0000313" key="8">
    <source>
        <dbReference type="EMBL" id="MRG87856.1"/>
    </source>
</evidence>
<evidence type="ECO:0000259" key="7">
    <source>
        <dbReference type="PROSITE" id="PS51462"/>
    </source>
</evidence>
<comment type="cofactor">
    <cofactor evidence="2">
        <name>Mg(2+)</name>
        <dbReference type="ChEBI" id="CHEBI:18420"/>
    </cofactor>
</comment>
<dbReference type="InterPro" id="IPR045121">
    <property type="entry name" value="CoAse"/>
</dbReference>
<protein>
    <submittedName>
        <fullName evidence="8">NUDIX domain-containing protein</fullName>
    </submittedName>
</protein>
<evidence type="ECO:0000256" key="5">
    <source>
        <dbReference type="ARBA" id="ARBA00022842"/>
    </source>
</evidence>
<gene>
    <name evidence="8" type="ORF">GH754_16450</name>
</gene>
<dbReference type="AlphaFoldDB" id="A0A6G1XAC7"/>
<feature type="domain" description="Nudix hydrolase" evidence="7">
    <location>
        <begin position="23"/>
        <end position="158"/>
    </location>
</feature>
<dbReference type="GO" id="GO:0010945">
    <property type="term" value="F:coenzyme A diphosphatase activity"/>
    <property type="evidence" value="ECO:0007669"/>
    <property type="project" value="InterPro"/>
</dbReference>
<dbReference type="PANTHER" id="PTHR12992">
    <property type="entry name" value="NUDIX HYDROLASE"/>
    <property type="match status" value="1"/>
</dbReference>
<keyword evidence="9" id="KW-1185">Reference proteome</keyword>
<organism evidence="8 9">
    <name type="scientific">Salinibacillus xinjiangensis</name>
    <dbReference type="NCBI Taxonomy" id="1229268"/>
    <lineage>
        <taxon>Bacteria</taxon>
        <taxon>Bacillati</taxon>
        <taxon>Bacillota</taxon>
        <taxon>Bacilli</taxon>
        <taxon>Bacillales</taxon>
        <taxon>Bacillaceae</taxon>
        <taxon>Salinibacillus</taxon>
    </lineage>
</organism>
<evidence type="ECO:0000256" key="2">
    <source>
        <dbReference type="ARBA" id="ARBA00001946"/>
    </source>
</evidence>
<dbReference type="PANTHER" id="PTHR12992:SF11">
    <property type="entry name" value="MITOCHONDRIAL COENZYME A DIPHOSPHATASE NUDT8"/>
    <property type="match status" value="1"/>
</dbReference>
<dbReference type="CDD" id="cd03426">
    <property type="entry name" value="NUDIX_CoAse_Nudt7"/>
    <property type="match status" value="1"/>
</dbReference>
<name>A0A6G1XAC7_9BACI</name>
<keyword evidence="5" id="KW-0460">Magnesium</keyword>
<reference evidence="8 9" key="1">
    <citation type="submission" date="2019-11" db="EMBL/GenBank/DDBJ databases">
        <authorList>
            <person name="Li J."/>
        </authorList>
    </citation>
    <scope>NUCLEOTIDE SEQUENCE [LARGE SCALE GENOMIC DNA]</scope>
    <source>
        <strain evidence="8 9">J4</strain>
    </source>
</reference>
<comment type="caution">
    <text evidence="8">The sequence shown here is derived from an EMBL/GenBank/DDBJ whole genome shotgun (WGS) entry which is preliminary data.</text>
</comment>
<accession>A0A6G1XAC7</accession>